<name>A0A3M7P943_BRAPC</name>
<keyword evidence="2" id="KW-1185">Reference proteome</keyword>
<protein>
    <submittedName>
        <fullName evidence="1">Uncharacterized protein</fullName>
    </submittedName>
</protein>
<evidence type="ECO:0000313" key="1">
    <source>
        <dbReference type="EMBL" id="RMZ95543.1"/>
    </source>
</evidence>
<proteinExistence type="predicted"/>
<sequence length="82" mass="9744">MIKLFFLILKDSEFQFEGNPPATQNGPNNTTKTADLANDTNLIEFFKIWWKLHGSNFFPNLEYALFYEFINIRKFMTFQVIL</sequence>
<dbReference type="Proteomes" id="UP000276133">
    <property type="component" value="Unassembled WGS sequence"/>
</dbReference>
<organism evidence="1 2">
    <name type="scientific">Brachionus plicatilis</name>
    <name type="common">Marine rotifer</name>
    <name type="synonym">Brachionus muelleri</name>
    <dbReference type="NCBI Taxonomy" id="10195"/>
    <lineage>
        <taxon>Eukaryota</taxon>
        <taxon>Metazoa</taxon>
        <taxon>Spiralia</taxon>
        <taxon>Gnathifera</taxon>
        <taxon>Rotifera</taxon>
        <taxon>Eurotatoria</taxon>
        <taxon>Monogononta</taxon>
        <taxon>Pseudotrocha</taxon>
        <taxon>Ploima</taxon>
        <taxon>Brachionidae</taxon>
        <taxon>Brachionus</taxon>
    </lineage>
</organism>
<dbReference type="EMBL" id="REGN01012380">
    <property type="protein sequence ID" value="RMZ95543.1"/>
    <property type="molecule type" value="Genomic_DNA"/>
</dbReference>
<comment type="caution">
    <text evidence="1">The sequence shown here is derived from an EMBL/GenBank/DDBJ whole genome shotgun (WGS) entry which is preliminary data.</text>
</comment>
<evidence type="ECO:0000313" key="2">
    <source>
        <dbReference type="Proteomes" id="UP000276133"/>
    </source>
</evidence>
<gene>
    <name evidence="1" type="ORF">BpHYR1_025826</name>
</gene>
<accession>A0A3M7P943</accession>
<dbReference type="AlphaFoldDB" id="A0A3M7P943"/>
<reference evidence="1 2" key="1">
    <citation type="journal article" date="2018" name="Sci. Rep.">
        <title>Genomic signatures of local adaptation to the degree of environmental predictability in rotifers.</title>
        <authorList>
            <person name="Franch-Gras L."/>
            <person name="Hahn C."/>
            <person name="Garcia-Roger E.M."/>
            <person name="Carmona M.J."/>
            <person name="Serra M."/>
            <person name="Gomez A."/>
        </authorList>
    </citation>
    <scope>NUCLEOTIDE SEQUENCE [LARGE SCALE GENOMIC DNA]</scope>
    <source>
        <strain evidence="1">HYR1</strain>
    </source>
</reference>